<dbReference type="Proteomes" id="UP000654075">
    <property type="component" value="Unassembled WGS sequence"/>
</dbReference>
<feature type="non-terminal residue" evidence="5">
    <location>
        <position position="191"/>
    </location>
</feature>
<keyword evidence="6" id="KW-1185">Reference proteome</keyword>
<dbReference type="InterPro" id="IPR020471">
    <property type="entry name" value="AKR"/>
</dbReference>
<reference evidence="5" key="1">
    <citation type="submission" date="2021-02" db="EMBL/GenBank/DDBJ databases">
        <authorList>
            <person name="Dougan E. K."/>
            <person name="Rhodes N."/>
            <person name="Thang M."/>
            <person name="Chan C."/>
        </authorList>
    </citation>
    <scope>NUCLEOTIDE SEQUENCE</scope>
</reference>
<dbReference type="OMA" id="WRQMEDF"/>
<dbReference type="PANTHER" id="PTHR43827:SF3">
    <property type="entry name" value="NADP-DEPENDENT OXIDOREDUCTASE DOMAIN-CONTAINING PROTEIN"/>
    <property type="match status" value="1"/>
</dbReference>
<dbReference type="AlphaFoldDB" id="A0A813EZQ1"/>
<dbReference type="OrthoDB" id="416253at2759"/>
<evidence type="ECO:0000256" key="3">
    <source>
        <dbReference type="ARBA" id="ARBA00023002"/>
    </source>
</evidence>
<organism evidence="5 6">
    <name type="scientific">Polarella glacialis</name>
    <name type="common">Dinoflagellate</name>
    <dbReference type="NCBI Taxonomy" id="89957"/>
    <lineage>
        <taxon>Eukaryota</taxon>
        <taxon>Sar</taxon>
        <taxon>Alveolata</taxon>
        <taxon>Dinophyceae</taxon>
        <taxon>Suessiales</taxon>
        <taxon>Suessiaceae</taxon>
        <taxon>Polarella</taxon>
    </lineage>
</organism>
<evidence type="ECO:0000313" key="6">
    <source>
        <dbReference type="Proteomes" id="UP000654075"/>
    </source>
</evidence>
<dbReference type="InterPro" id="IPR023210">
    <property type="entry name" value="NADP_OxRdtase_dom"/>
</dbReference>
<dbReference type="GO" id="GO:0016616">
    <property type="term" value="F:oxidoreductase activity, acting on the CH-OH group of donors, NAD or NADP as acceptor"/>
    <property type="evidence" value="ECO:0007669"/>
    <property type="project" value="UniProtKB-ARBA"/>
</dbReference>
<proteinExistence type="inferred from homology"/>
<name>A0A813EZQ1_POLGL</name>
<dbReference type="EMBL" id="CAJNNV010021330">
    <property type="protein sequence ID" value="CAE8607360.1"/>
    <property type="molecule type" value="Genomic_DNA"/>
</dbReference>
<dbReference type="SUPFAM" id="SSF51430">
    <property type="entry name" value="NAD(P)-linked oxidoreductase"/>
    <property type="match status" value="1"/>
</dbReference>
<dbReference type="PROSITE" id="PS00798">
    <property type="entry name" value="ALDOKETO_REDUCTASE_1"/>
    <property type="match status" value="1"/>
</dbReference>
<feature type="domain" description="NADP-dependent oxidoreductase" evidence="4">
    <location>
        <begin position="74"/>
        <end position="191"/>
    </location>
</feature>
<keyword evidence="2" id="KW-0521">NADP</keyword>
<dbReference type="InterPro" id="IPR036812">
    <property type="entry name" value="NAD(P)_OxRdtase_dom_sf"/>
</dbReference>
<dbReference type="PANTHER" id="PTHR43827">
    <property type="entry name" value="2,5-DIKETO-D-GLUCONIC ACID REDUCTASE"/>
    <property type="match status" value="1"/>
</dbReference>
<evidence type="ECO:0000259" key="4">
    <source>
        <dbReference type="Pfam" id="PF00248"/>
    </source>
</evidence>
<comment type="caution">
    <text evidence="5">The sequence shown here is derived from an EMBL/GenBank/DDBJ whole genome shotgun (WGS) entry which is preliminary data.</text>
</comment>
<accession>A0A813EZQ1</accession>
<evidence type="ECO:0000313" key="5">
    <source>
        <dbReference type="EMBL" id="CAE8607360.1"/>
    </source>
</evidence>
<evidence type="ECO:0000256" key="1">
    <source>
        <dbReference type="ARBA" id="ARBA00007905"/>
    </source>
</evidence>
<dbReference type="Gene3D" id="3.20.20.100">
    <property type="entry name" value="NADP-dependent oxidoreductase domain"/>
    <property type="match status" value="1"/>
</dbReference>
<gene>
    <name evidence="5" type="ORF">PGLA1383_LOCUS25296</name>
</gene>
<dbReference type="PRINTS" id="PR00069">
    <property type="entry name" value="ALDKETRDTASE"/>
</dbReference>
<dbReference type="InterPro" id="IPR018170">
    <property type="entry name" value="Aldo/ket_reductase_CS"/>
</dbReference>
<keyword evidence="3" id="KW-0560">Oxidoreductase</keyword>
<dbReference type="Pfam" id="PF00248">
    <property type="entry name" value="Aldo_ket_red"/>
    <property type="match status" value="1"/>
</dbReference>
<comment type="similarity">
    <text evidence="1">Belongs to the aldo/keto reductase family.</text>
</comment>
<protein>
    <recommendedName>
        <fullName evidence="4">NADP-dependent oxidoreductase domain-containing protein</fullName>
    </recommendedName>
</protein>
<evidence type="ECO:0000256" key="2">
    <source>
        <dbReference type="ARBA" id="ARBA00022857"/>
    </source>
</evidence>
<sequence length="191" mass="21367">MWHANWPRAVPVARDLLQQLTPWLSSPAALSKLQLPRTNIGTRFPTQGRSISVPTNGDRGSSVTLSNGFAMPVLGFGVWQIPADGTTYRSVLAALEEGYRHIDTAQGYGNEQEVGRAMADSRVPRGEICLVTKLSNPGEYRSARQRFEQQLQTLGVDYIDVYMLHSPGSSMEERQAAWRQMEELYDEGRIK</sequence>